<evidence type="ECO:0000256" key="4">
    <source>
        <dbReference type="ARBA" id="ARBA00022840"/>
    </source>
</evidence>
<proteinExistence type="inferred from homology"/>
<name>A0A0C3BN08_SERVB</name>
<feature type="region of interest" description="Disordered" evidence="6">
    <location>
        <begin position="386"/>
        <end position="429"/>
    </location>
</feature>
<comment type="similarity">
    <text evidence="1">Belongs to the ATP-dependent DNA ligase family.</text>
</comment>
<organism evidence="8 9">
    <name type="scientific">Serendipita vermifera MAFF 305830</name>
    <dbReference type="NCBI Taxonomy" id="933852"/>
    <lineage>
        <taxon>Eukaryota</taxon>
        <taxon>Fungi</taxon>
        <taxon>Dikarya</taxon>
        <taxon>Basidiomycota</taxon>
        <taxon>Agaricomycotina</taxon>
        <taxon>Agaricomycetes</taxon>
        <taxon>Sebacinales</taxon>
        <taxon>Serendipitaceae</taxon>
        <taxon>Serendipita</taxon>
    </lineage>
</organism>
<feature type="region of interest" description="Disordered" evidence="6">
    <location>
        <begin position="793"/>
        <end position="826"/>
    </location>
</feature>
<reference evidence="9" key="2">
    <citation type="submission" date="2015-01" db="EMBL/GenBank/DDBJ databases">
        <title>Evolutionary Origins and Diversification of the Mycorrhizal Mutualists.</title>
        <authorList>
            <consortium name="DOE Joint Genome Institute"/>
            <consortium name="Mycorrhizal Genomics Consortium"/>
            <person name="Kohler A."/>
            <person name="Kuo A."/>
            <person name="Nagy L.G."/>
            <person name="Floudas D."/>
            <person name="Copeland A."/>
            <person name="Barry K.W."/>
            <person name="Cichocki N."/>
            <person name="Veneault-Fourrey C."/>
            <person name="LaButti K."/>
            <person name="Lindquist E.A."/>
            <person name="Lipzen A."/>
            <person name="Lundell T."/>
            <person name="Morin E."/>
            <person name="Murat C."/>
            <person name="Riley R."/>
            <person name="Ohm R."/>
            <person name="Sun H."/>
            <person name="Tunlid A."/>
            <person name="Henrissat B."/>
            <person name="Grigoriev I.V."/>
            <person name="Hibbett D.S."/>
            <person name="Martin F."/>
        </authorList>
    </citation>
    <scope>NUCLEOTIDE SEQUENCE [LARGE SCALE GENOMIC DNA]</scope>
    <source>
        <strain evidence="9">MAFF 305830</strain>
    </source>
</reference>
<evidence type="ECO:0000256" key="5">
    <source>
        <dbReference type="ARBA" id="ARBA00023242"/>
    </source>
</evidence>
<dbReference type="STRING" id="933852.A0A0C3BN08"/>
<evidence type="ECO:0000313" key="8">
    <source>
        <dbReference type="EMBL" id="KIM32826.1"/>
    </source>
</evidence>
<evidence type="ECO:0000259" key="7">
    <source>
        <dbReference type="PROSITE" id="PS50160"/>
    </source>
</evidence>
<dbReference type="AlphaFoldDB" id="A0A0C3BN08"/>
<feature type="compositionally biased region" description="Basic residues" evidence="6">
    <location>
        <begin position="386"/>
        <end position="395"/>
    </location>
</feature>
<dbReference type="InterPro" id="IPR012310">
    <property type="entry name" value="DNA_ligase_ATP-dep_cent"/>
</dbReference>
<sequence>MGQSVLRQHKTQPTDIFTKFVDHLRDDGLYSVENGLGLFLLLFPEDDVRRKFTMQEARLSTLLMKILPSMGIGEGQTSNISQWAGDAGTSTGSGRTGCLGEEVRKIMQNRPIRTDRRLTIYDVNKLLDELASHSAYTQLPGIGHKNPKRSQLEVLKDLYQHASPDDASLITQIILKDLRPILSPLETVNTTINLSKKKQISTPMTIWQALKIWHPALPRLYNLYASIPELFEMLENGTSSQSKPVIGIPVQIPKCRKGRSCKDAISIFSSSKRIFCETKYDGERMQIHIDLALPLDKQITIFSKSKRDSTLDRFATHEIIRAALGILKPSVKYPLLARRVLEAEPVQGFSQSIILEAEMVAFSEKSSLIDEFWRIRDLIATTARGVRRRPPKRRVSTSGETVSRRESWESSQPSPETATPTGYSLESNGSDDGDRHFQLVFFDILYIDGRTLLDEPYSTRRRILRETINVIEGFAVLASRTPIDMDKGDPCRALQAILSSSISQLEEGLVLKAEEARYNSSTLPWVKLKRDYIPGIYDCIDMAVIGASWDKERARELGVGTDTFITFYVAALASPPEDHEKPNFVCLFSVSYGLSKEQLERLNFDIKAKSPIPHNPKGIASLSYTFSLCPGLSPPTVMLRDPMLFELFGAGFDKPQGSKYYAIRWPRVSKVYRKEERSWTSGETLETYSAKAYAAVGRDPSDKSSTIQVAKMWDVSPGVSPLARSIVKTKAIEFDCLHRLRRKEPVLPYVASGRREKREPPSRHQPVEETIGLRTDALVSGGFPDPLELLARTGMSEDEESPRKRRKAEPQTPETTNTRAEEEAQWSITRSLPQGLVFPSVLPQAASSPLGSPLYTPSSSPVQVSPGTRDVVTMDTLLTESFILVYRPLYPPPVRPPNRPALRLILPAGRLVSTLEALLVGVAWVPRRMPVSHVIRRGVIFVEPDDASRVIQELESRLPVEHEQLARIFVVSKHYLETHGQLDTSTIVDVLWKSH</sequence>
<dbReference type="InterPro" id="IPR029710">
    <property type="entry name" value="LIG4"/>
</dbReference>
<dbReference type="PANTHER" id="PTHR45997">
    <property type="entry name" value="DNA LIGASE 4"/>
    <property type="match status" value="1"/>
</dbReference>
<accession>A0A0C3BN08</accession>
<dbReference type="PROSITE" id="PS00697">
    <property type="entry name" value="DNA_LIGASE_A1"/>
    <property type="match status" value="1"/>
</dbReference>
<dbReference type="PANTHER" id="PTHR45997:SF2">
    <property type="entry name" value="ATP DEPENDENT DNA LIGASE DOMAIN PROTEIN (AFU_ORTHOLOGUE AFUA_5G02430)"/>
    <property type="match status" value="1"/>
</dbReference>
<protein>
    <recommendedName>
        <fullName evidence="7">ATP-dependent DNA ligase family profile domain-containing protein</fullName>
    </recommendedName>
</protein>
<feature type="region of interest" description="Disordered" evidence="6">
    <location>
        <begin position="751"/>
        <end position="771"/>
    </location>
</feature>
<keyword evidence="9" id="KW-1185">Reference proteome</keyword>
<dbReference type="OrthoDB" id="7482721at2759"/>
<dbReference type="InterPro" id="IPR016059">
    <property type="entry name" value="DNA_ligase_ATP-dep_CS"/>
</dbReference>
<keyword evidence="5" id="KW-0539">Nucleus</keyword>
<reference evidence="8 9" key="1">
    <citation type="submission" date="2014-04" db="EMBL/GenBank/DDBJ databases">
        <authorList>
            <consortium name="DOE Joint Genome Institute"/>
            <person name="Kuo A."/>
            <person name="Zuccaro A."/>
            <person name="Kohler A."/>
            <person name="Nagy L.G."/>
            <person name="Floudas D."/>
            <person name="Copeland A."/>
            <person name="Barry K.W."/>
            <person name="Cichocki N."/>
            <person name="Veneault-Fourrey C."/>
            <person name="LaButti K."/>
            <person name="Lindquist E.A."/>
            <person name="Lipzen A."/>
            <person name="Lundell T."/>
            <person name="Morin E."/>
            <person name="Murat C."/>
            <person name="Sun H."/>
            <person name="Tunlid A."/>
            <person name="Henrissat B."/>
            <person name="Grigoriev I.V."/>
            <person name="Hibbett D.S."/>
            <person name="Martin F."/>
            <person name="Nordberg H.P."/>
            <person name="Cantor M.N."/>
            <person name="Hua S.X."/>
        </authorList>
    </citation>
    <scope>NUCLEOTIDE SEQUENCE [LARGE SCALE GENOMIC DNA]</scope>
    <source>
        <strain evidence="8 9">MAFF 305830</strain>
    </source>
</reference>
<dbReference type="InterPro" id="IPR012340">
    <property type="entry name" value="NA-bd_OB-fold"/>
</dbReference>
<dbReference type="GO" id="GO:0006303">
    <property type="term" value="P:double-strand break repair via nonhomologous end joining"/>
    <property type="evidence" value="ECO:0007669"/>
    <property type="project" value="TreeGrafter"/>
</dbReference>
<dbReference type="HOGENOM" id="CLU_004299_2_0_1"/>
<feature type="compositionally biased region" description="Polar residues" evidence="6">
    <location>
        <begin position="409"/>
        <end position="429"/>
    </location>
</feature>
<dbReference type="GO" id="GO:0003910">
    <property type="term" value="F:DNA ligase (ATP) activity"/>
    <property type="evidence" value="ECO:0007669"/>
    <property type="project" value="InterPro"/>
</dbReference>
<dbReference type="GO" id="GO:0006310">
    <property type="term" value="P:DNA recombination"/>
    <property type="evidence" value="ECO:0007669"/>
    <property type="project" value="InterPro"/>
</dbReference>
<dbReference type="Gene3D" id="2.40.50.140">
    <property type="entry name" value="Nucleic acid-binding proteins"/>
    <property type="match status" value="1"/>
</dbReference>
<evidence type="ECO:0000313" key="9">
    <source>
        <dbReference type="Proteomes" id="UP000054097"/>
    </source>
</evidence>
<feature type="compositionally biased region" description="Basic and acidic residues" evidence="6">
    <location>
        <begin position="753"/>
        <end position="767"/>
    </location>
</feature>
<dbReference type="SUPFAM" id="SSF56091">
    <property type="entry name" value="DNA ligase/mRNA capping enzyme, catalytic domain"/>
    <property type="match status" value="1"/>
</dbReference>
<dbReference type="Gene3D" id="1.10.3260.10">
    <property type="entry name" value="DNA ligase, ATP-dependent, N-terminal domain"/>
    <property type="match status" value="1"/>
</dbReference>
<dbReference type="Pfam" id="PF01068">
    <property type="entry name" value="DNA_ligase_A_M"/>
    <property type="match status" value="1"/>
</dbReference>
<evidence type="ECO:0000256" key="2">
    <source>
        <dbReference type="ARBA" id="ARBA00022598"/>
    </source>
</evidence>
<evidence type="ECO:0000256" key="1">
    <source>
        <dbReference type="ARBA" id="ARBA00007572"/>
    </source>
</evidence>
<dbReference type="GO" id="GO:0003677">
    <property type="term" value="F:DNA binding"/>
    <property type="evidence" value="ECO:0007669"/>
    <property type="project" value="InterPro"/>
</dbReference>
<evidence type="ECO:0000256" key="3">
    <source>
        <dbReference type="ARBA" id="ARBA00022741"/>
    </source>
</evidence>
<dbReference type="Gene3D" id="3.30.470.30">
    <property type="entry name" value="DNA ligase/mRNA capping enzyme"/>
    <property type="match status" value="1"/>
</dbReference>
<dbReference type="InterPro" id="IPR012308">
    <property type="entry name" value="DNA_ligase_ATP-dep_N"/>
</dbReference>
<dbReference type="PROSITE" id="PS50160">
    <property type="entry name" value="DNA_LIGASE_A3"/>
    <property type="match status" value="1"/>
</dbReference>
<feature type="domain" description="ATP-dependent DNA ligase family profile" evidence="7">
    <location>
        <begin position="430"/>
        <end position="573"/>
    </location>
</feature>
<evidence type="ECO:0000256" key="6">
    <source>
        <dbReference type="SAM" id="MobiDB-lite"/>
    </source>
</evidence>
<gene>
    <name evidence="8" type="ORF">M408DRAFT_20171</name>
</gene>
<keyword evidence="3" id="KW-0547">Nucleotide-binding</keyword>
<keyword evidence="2" id="KW-0436">Ligase</keyword>
<dbReference type="Pfam" id="PF04675">
    <property type="entry name" value="DNA_ligase_A_N"/>
    <property type="match status" value="1"/>
</dbReference>
<dbReference type="GO" id="GO:0006297">
    <property type="term" value="P:nucleotide-excision repair, DNA gap filling"/>
    <property type="evidence" value="ECO:0007669"/>
    <property type="project" value="TreeGrafter"/>
</dbReference>
<dbReference type="GO" id="GO:0032807">
    <property type="term" value="C:DNA ligase IV complex"/>
    <property type="evidence" value="ECO:0007669"/>
    <property type="project" value="TreeGrafter"/>
</dbReference>
<dbReference type="InterPro" id="IPR036599">
    <property type="entry name" value="DNA_ligase_N_sf"/>
</dbReference>
<dbReference type="Proteomes" id="UP000054097">
    <property type="component" value="Unassembled WGS sequence"/>
</dbReference>
<dbReference type="GO" id="GO:0005524">
    <property type="term" value="F:ATP binding"/>
    <property type="evidence" value="ECO:0007669"/>
    <property type="project" value="UniProtKB-KW"/>
</dbReference>
<keyword evidence="4" id="KW-0067">ATP-binding</keyword>
<dbReference type="EMBL" id="KN824279">
    <property type="protein sequence ID" value="KIM32826.1"/>
    <property type="molecule type" value="Genomic_DNA"/>
</dbReference>